<reference evidence="1" key="1">
    <citation type="submission" date="2021-03" db="EMBL/GenBank/DDBJ databases">
        <authorList>
            <person name="Bekaert M."/>
        </authorList>
    </citation>
    <scope>NUCLEOTIDE SEQUENCE</scope>
</reference>
<keyword evidence="2" id="KW-1185">Reference proteome</keyword>
<accession>A0A8S3RC30</accession>
<evidence type="ECO:0000313" key="2">
    <source>
        <dbReference type="Proteomes" id="UP000683360"/>
    </source>
</evidence>
<organism evidence="1 2">
    <name type="scientific">Mytilus edulis</name>
    <name type="common">Blue mussel</name>
    <dbReference type="NCBI Taxonomy" id="6550"/>
    <lineage>
        <taxon>Eukaryota</taxon>
        <taxon>Metazoa</taxon>
        <taxon>Spiralia</taxon>
        <taxon>Lophotrochozoa</taxon>
        <taxon>Mollusca</taxon>
        <taxon>Bivalvia</taxon>
        <taxon>Autobranchia</taxon>
        <taxon>Pteriomorphia</taxon>
        <taxon>Mytilida</taxon>
        <taxon>Mytiloidea</taxon>
        <taxon>Mytilidae</taxon>
        <taxon>Mytilinae</taxon>
        <taxon>Mytilus</taxon>
    </lineage>
</organism>
<evidence type="ECO:0000313" key="1">
    <source>
        <dbReference type="EMBL" id="CAG2206893.1"/>
    </source>
</evidence>
<comment type="caution">
    <text evidence="1">The sequence shown here is derived from an EMBL/GenBank/DDBJ whole genome shotgun (WGS) entry which is preliminary data.</text>
</comment>
<protein>
    <submittedName>
        <fullName evidence="1">Uncharacterized protein</fullName>
    </submittedName>
</protein>
<gene>
    <name evidence="1" type="ORF">MEDL_21204</name>
</gene>
<dbReference type="OrthoDB" id="6119373at2759"/>
<dbReference type="EMBL" id="CAJPWZ010001064">
    <property type="protein sequence ID" value="CAG2206893.1"/>
    <property type="molecule type" value="Genomic_DNA"/>
</dbReference>
<dbReference type="Proteomes" id="UP000683360">
    <property type="component" value="Unassembled WGS sequence"/>
</dbReference>
<dbReference type="AlphaFoldDB" id="A0A8S3RC30"/>
<proteinExistence type="predicted"/>
<sequence>MQNEVHSRAIQICEDAIRLCEQLIALYKELKLNDDKVKSLIMEVEDTLLISERFVTEANIFLQSRDPRMSWNKSMFPSSLAHSKLIKAHIKVDSAKDVLQGSRKKQEEMFQNLRKNNARIEDILKNIAKFQADKIDYEAITKTLIKSLEAIQNVHGDLGKVMRFLKRYQKS</sequence>
<name>A0A8S3RC30_MYTED</name>